<name>A0A2P5P8S3_9CHLR</name>
<evidence type="ECO:0000313" key="11">
    <source>
        <dbReference type="EMBL" id="PPD58693.1"/>
    </source>
</evidence>
<dbReference type="InterPro" id="IPR006311">
    <property type="entry name" value="TAT_signal"/>
</dbReference>
<dbReference type="PROSITE" id="PS51379">
    <property type="entry name" value="4FE4S_FER_2"/>
    <property type="match status" value="2"/>
</dbReference>
<proteinExistence type="predicted"/>
<keyword evidence="2" id="KW-1003">Cell membrane</keyword>
<dbReference type="InterPro" id="IPR012832">
    <property type="entry name" value="RDH"/>
</dbReference>
<dbReference type="InterPro" id="IPR017900">
    <property type="entry name" value="4Fe4S_Fe_S_CS"/>
</dbReference>
<dbReference type="SUPFAM" id="SSF54862">
    <property type="entry name" value="4Fe-4S ferredoxins"/>
    <property type="match status" value="1"/>
</dbReference>
<dbReference type="AlphaFoldDB" id="A0A2P5P8S3"/>
<dbReference type="Gene3D" id="3.30.70.20">
    <property type="match status" value="1"/>
</dbReference>
<comment type="caution">
    <text evidence="11">The sequence shown here is derived from an EMBL/GenBank/DDBJ whole genome shotgun (WGS) entry which is preliminary data.</text>
</comment>
<dbReference type="OrthoDB" id="9815745at2"/>
<dbReference type="EMBL" id="JQAN02000006">
    <property type="protein sequence ID" value="PPD58693.1"/>
    <property type="molecule type" value="Genomic_DNA"/>
</dbReference>
<reference evidence="11 12" key="1">
    <citation type="journal article" date="2017" name="ISME J.">
        <title>Grape pomace compost harbors organohalide-respiring Dehalogenimonas species with novel reductive dehalogenase genes.</title>
        <authorList>
            <person name="Yang Y."/>
            <person name="Higgins S.A."/>
            <person name="Yan J."/>
            <person name="Simsir B."/>
            <person name="Chourey K."/>
            <person name="Iyer R."/>
            <person name="Hettich R.L."/>
            <person name="Baldwin B."/>
            <person name="Ogles D.M."/>
            <person name="Loffler F.E."/>
        </authorList>
    </citation>
    <scope>NUCLEOTIDE SEQUENCE [LARGE SCALE GENOMIC DNA]</scope>
    <source>
        <strain evidence="11 12">GP</strain>
    </source>
</reference>
<comment type="subcellular location">
    <subcellularLocation>
        <location evidence="1">Cell membrane</location>
    </subcellularLocation>
</comment>
<dbReference type="PROSITE" id="PS00198">
    <property type="entry name" value="4FE4S_FER_1"/>
    <property type="match status" value="1"/>
</dbReference>
<keyword evidence="4" id="KW-0479">Metal-binding</keyword>
<dbReference type="GO" id="GO:0051539">
    <property type="term" value="F:4 iron, 4 sulfur cluster binding"/>
    <property type="evidence" value="ECO:0007669"/>
    <property type="project" value="UniProtKB-KW"/>
</dbReference>
<evidence type="ECO:0000256" key="4">
    <source>
        <dbReference type="ARBA" id="ARBA00022723"/>
    </source>
</evidence>
<dbReference type="NCBIfam" id="TIGR01409">
    <property type="entry name" value="TAT_signal_seq"/>
    <property type="match status" value="1"/>
</dbReference>
<keyword evidence="7" id="KW-0411">Iron-sulfur</keyword>
<dbReference type="InterPro" id="IPR017896">
    <property type="entry name" value="4Fe4S_Fe-S-bd"/>
</dbReference>
<evidence type="ECO:0000256" key="8">
    <source>
        <dbReference type="ARBA" id="ARBA00023136"/>
    </source>
</evidence>
<dbReference type="Proteomes" id="UP000235653">
    <property type="component" value="Unassembled WGS sequence"/>
</dbReference>
<keyword evidence="8" id="KW-0472">Membrane</keyword>
<organism evidence="11 12">
    <name type="scientific">Dehalogenimonas etheniformans</name>
    <dbReference type="NCBI Taxonomy" id="1536648"/>
    <lineage>
        <taxon>Bacteria</taxon>
        <taxon>Bacillati</taxon>
        <taxon>Chloroflexota</taxon>
        <taxon>Dehalococcoidia</taxon>
        <taxon>Dehalococcoidales</taxon>
        <taxon>Dehalococcoidaceae</taxon>
        <taxon>Dehalogenimonas</taxon>
    </lineage>
</organism>
<evidence type="ECO:0000313" key="12">
    <source>
        <dbReference type="Proteomes" id="UP000235653"/>
    </source>
</evidence>
<evidence type="ECO:0000256" key="1">
    <source>
        <dbReference type="ARBA" id="ARBA00004236"/>
    </source>
</evidence>
<gene>
    <name evidence="11" type="ORF">JP09_002110</name>
</gene>
<comment type="cofactor">
    <cofactor evidence="9">
        <name>corrinoid</name>
        <dbReference type="ChEBI" id="CHEBI:33913"/>
    </cofactor>
</comment>
<dbReference type="NCBIfam" id="TIGR02486">
    <property type="entry name" value="RDH"/>
    <property type="match status" value="1"/>
</dbReference>
<evidence type="ECO:0000259" key="10">
    <source>
        <dbReference type="PROSITE" id="PS51379"/>
    </source>
</evidence>
<dbReference type="InterPro" id="IPR028894">
    <property type="entry name" value="RDH_dom"/>
</dbReference>
<sequence>MSKFHSMVSRRQFMKGLGLTGTALGITSLTAPTFHDLDEALTTTSASLHRPWYVKEREYGDIGIELDWKLLKPRLSTIGPSWLSSAKEAAVPSFKQADFDKALEAKTKEIWPNYTGPTTRDYAFANACSSVGLGGSLAGPVNYAANTKQGGFKVPPAPTPEQLGLPKWQGTPEENNLMVRAALSYIGIGPAIGASELDEKTKNFFFVNHKPDWVWDETISQTYTSTDGKTQYLPTSNKYVVVSNNMGATELGRRSPSVLAGSRILGANIETVSYSRVAFAKNFFEEFIRGIGYHCFYNHSLSMASPWAMWSGVGEHARMGQLFVSPQYGANLRTNFVVFTDLPQAFTHPTDGGVTKFCETCGICAENCPVGAISMRSVQRSWDNMCGQNWSNDVQAGGTQTMWNIPGYKGWRVDMRMCQGCCSCKFSCPFNTTRDGNFLHSVVKATASTTPIFNSFFRQMETAFHYGKQDKDPESWWDDPAAWSIYGADYRILQP</sequence>
<dbReference type="InterPro" id="IPR019546">
    <property type="entry name" value="TAT_signal_bac_arc"/>
</dbReference>
<evidence type="ECO:0000256" key="6">
    <source>
        <dbReference type="ARBA" id="ARBA00023004"/>
    </source>
</evidence>
<keyword evidence="6" id="KW-0408">Iron</keyword>
<evidence type="ECO:0000256" key="7">
    <source>
        <dbReference type="ARBA" id="ARBA00023014"/>
    </source>
</evidence>
<dbReference type="GO" id="GO:0005886">
    <property type="term" value="C:plasma membrane"/>
    <property type="evidence" value="ECO:0007669"/>
    <property type="project" value="UniProtKB-SubCell"/>
</dbReference>
<keyword evidence="5" id="KW-0732">Signal</keyword>
<dbReference type="GO" id="GO:0046872">
    <property type="term" value="F:metal ion binding"/>
    <property type="evidence" value="ECO:0007669"/>
    <property type="project" value="UniProtKB-KW"/>
</dbReference>
<feature type="domain" description="4Fe-4S ferredoxin-type" evidence="10">
    <location>
        <begin position="409"/>
        <end position="438"/>
    </location>
</feature>
<evidence type="ECO:0000256" key="9">
    <source>
        <dbReference type="ARBA" id="ARBA00029374"/>
    </source>
</evidence>
<dbReference type="PROSITE" id="PS51318">
    <property type="entry name" value="TAT"/>
    <property type="match status" value="1"/>
</dbReference>
<protein>
    <submittedName>
        <fullName evidence="11">Reductive dehalogenase</fullName>
    </submittedName>
</protein>
<evidence type="ECO:0000256" key="3">
    <source>
        <dbReference type="ARBA" id="ARBA00022485"/>
    </source>
</evidence>
<keyword evidence="3" id="KW-0004">4Fe-4S</keyword>
<accession>A0A2P5P8S3</accession>
<evidence type="ECO:0000256" key="2">
    <source>
        <dbReference type="ARBA" id="ARBA00022475"/>
    </source>
</evidence>
<dbReference type="Pfam" id="PF13486">
    <property type="entry name" value="Dehalogenase"/>
    <property type="match status" value="1"/>
</dbReference>
<feature type="domain" description="4Fe-4S ferredoxin-type" evidence="10">
    <location>
        <begin position="346"/>
        <end position="378"/>
    </location>
</feature>
<dbReference type="RefSeq" id="WP_102330177.1">
    <property type="nucleotide sequence ID" value="NZ_CP058566.2"/>
</dbReference>
<evidence type="ECO:0000256" key="5">
    <source>
        <dbReference type="ARBA" id="ARBA00022729"/>
    </source>
</evidence>
<keyword evidence="12" id="KW-1185">Reference proteome</keyword>